<sequence length="81" mass="8764">MACINPDGTLTEVARRSLTLLAEPHTAARLAEAAGLPLWRVRATLRETGRAKLVACLDPDAADPSWRITELGVEALELSRD</sequence>
<protein>
    <recommendedName>
        <fullName evidence="3">AsnC family transcriptional regulator</fullName>
    </recommendedName>
</protein>
<evidence type="ECO:0000313" key="2">
    <source>
        <dbReference type="Proteomes" id="UP000029995"/>
    </source>
</evidence>
<dbReference type="RefSeq" id="WP_034835052.1">
    <property type="nucleotide sequence ID" value="NZ_JANX01000092.1"/>
</dbReference>
<dbReference type="EMBL" id="JANX01000092">
    <property type="protein sequence ID" value="KGM34441.1"/>
    <property type="molecule type" value="Genomic_DNA"/>
</dbReference>
<dbReference type="Proteomes" id="UP000029995">
    <property type="component" value="Unassembled WGS sequence"/>
</dbReference>
<evidence type="ECO:0008006" key="3">
    <source>
        <dbReference type="Google" id="ProtNLM"/>
    </source>
</evidence>
<evidence type="ECO:0000313" key="1">
    <source>
        <dbReference type="EMBL" id="KGM34441.1"/>
    </source>
</evidence>
<dbReference type="OrthoDB" id="9810427at2"/>
<gene>
    <name evidence="1" type="ORF">P409_10175</name>
</gene>
<proteinExistence type="predicted"/>
<comment type="caution">
    <text evidence="1">The sequence shown here is derived from an EMBL/GenBank/DDBJ whole genome shotgun (WGS) entry which is preliminary data.</text>
</comment>
<dbReference type="AlphaFoldDB" id="A0A0A0D704"/>
<organism evidence="1 2">
    <name type="scientific">Inquilinus limosus MP06</name>
    <dbReference type="NCBI Taxonomy" id="1398085"/>
    <lineage>
        <taxon>Bacteria</taxon>
        <taxon>Pseudomonadati</taxon>
        <taxon>Pseudomonadota</taxon>
        <taxon>Alphaproteobacteria</taxon>
        <taxon>Rhodospirillales</taxon>
        <taxon>Rhodospirillaceae</taxon>
        <taxon>Inquilinus</taxon>
    </lineage>
</organism>
<reference evidence="1 2" key="1">
    <citation type="submission" date="2014-01" db="EMBL/GenBank/DDBJ databases">
        <title>Genome sequence determination for a cystic fibrosis isolate, Inquilinus limosus.</title>
        <authorList>
            <person name="Pino M."/>
            <person name="Di Conza J."/>
            <person name="Gutkind G."/>
        </authorList>
    </citation>
    <scope>NUCLEOTIDE SEQUENCE [LARGE SCALE GENOMIC DNA]</scope>
    <source>
        <strain evidence="1 2">MP06</strain>
    </source>
</reference>
<name>A0A0A0D704_9PROT</name>
<accession>A0A0A0D704</accession>